<evidence type="ECO:0000313" key="2">
    <source>
        <dbReference type="Proteomes" id="UP000003295"/>
    </source>
</evidence>
<dbReference type="EMBL" id="ABXH02000030">
    <property type="protein sequence ID" value="EEP44049.1"/>
    <property type="molecule type" value="Genomic_DNA"/>
</dbReference>
<protein>
    <submittedName>
        <fullName evidence="1">Uncharacterized protein</fullName>
    </submittedName>
</protein>
<evidence type="ECO:0000313" key="1">
    <source>
        <dbReference type="EMBL" id="EEP44049.1"/>
    </source>
</evidence>
<dbReference type="STRING" id="521003.COLINT_03299"/>
<reference evidence="1 2" key="1">
    <citation type="submission" date="2009-04" db="EMBL/GenBank/DDBJ databases">
        <authorList>
            <person name="Weinstock G."/>
            <person name="Sodergren E."/>
            <person name="Clifton S."/>
            <person name="Fulton L."/>
            <person name="Fulton B."/>
            <person name="Courtney L."/>
            <person name="Fronick C."/>
            <person name="Harrison M."/>
            <person name="Strong C."/>
            <person name="Farmer C."/>
            <person name="Delahaunty K."/>
            <person name="Markovic C."/>
            <person name="Hall O."/>
            <person name="Minx P."/>
            <person name="Tomlinson C."/>
            <person name="Mitreva M."/>
            <person name="Nelson J."/>
            <person name="Hou S."/>
            <person name="Wollam A."/>
            <person name="Pepin K.H."/>
            <person name="Johnson M."/>
            <person name="Bhonagiri V."/>
            <person name="Nash W.E."/>
            <person name="Warren W."/>
            <person name="Chinwalla A."/>
            <person name="Mardis E.R."/>
            <person name="Wilson R.K."/>
        </authorList>
    </citation>
    <scope>NUCLEOTIDE SEQUENCE [LARGE SCALE GENOMIC DNA]</scope>
    <source>
        <strain evidence="1 2">DSM 13280</strain>
    </source>
</reference>
<name>C4FB49_9ACTN</name>
<accession>C4FB49</accession>
<comment type="caution">
    <text evidence="1">The sequence shown here is derived from an EMBL/GenBank/DDBJ whole genome shotgun (WGS) entry which is preliminary data.</text>
</comment>
<sequence length="230" mass="25301">MHIDDEQLDLDSFKKCVDSFAEMIQALSDDAAPFARWLFSVERGSMIFNAELVTEEEYDLGPCFEVISGFVDRLASGRDVAVCPKKARDGYLKLASALDAGDEGSARAHIKVINGGCSVKEVPVYRAFEVVDEPRDYQVVGSVTGAICTLNSKRGNKFGMIDEGTGRYIKGKFQDRMLDDIRSSFKRRATVSGILTYRSDGTIVSIDARKIVVLPEKLPSLSSLRGILEA</sequence>
<dbReference type="eggNOG" id="ENOG5031CAQ">
    <property type="taxonomic scope" value="Bacteria"/>
</dbReference>
<proteinExistence type="predicted"/>
<organism evidence="1 2">
    <name type="scientific">Collinsella intestinalis DSM 13280</name>
    <dbReference type="NCBI Taxonomy" id="521003"/>
    <lineage>
        <taxon>Bacteria</taxon>
        <taxon>Bacillati</taxon>
        <taxon>Actinomycetota</taxon>
        <taxon>Coriobacteriia</taxon>
        <taxon>Coriobacteriales</taxon>
        <taxon>Coriobacteriaceae</taxon>
        <taxon>Collinsella</taxon>
    </lineage>
</organism>
<gene>
    <name evidence="1" type="ORF">COLINT_03299</name>
</gene>
<dbReference type="Proteomes" id="UP000003295">
    <property type="component" value="Unassembled WGS sequence"/>
</dbReference>
<dbReference type="AlphaFoldDB" id="C4FB49"/>
<dbReference type="HOGENOM" id="CLU_1203147_0_0_11"/>